<dbReference type="Pfam" id="PF07992">
    <property type="entry name" value="Pyr_redox_2"/>
    <property type="match status" value="1"/>
</dbReference>
<dbReference type="Gene3D" id="3.50.50.60">
    <property type="entry name" value="FAD/NAD(P)-binding domain"/>
    <property type="match status" value="2"/>
</dbReference>
<evidence type="ECO:0000313" key="8">
    <source>
        <dbReference type="EMBL" id="MDR7362284.1"/>
    </source>
</evidence>
<dbReference type="InterPro" id="IPR004099">
    <property type="entry name" value="Pyr_nucl-diS_OxRdtase_dimer"/>
</dbReference>
<comment type="caution">
    <text evidence="8">The sequence shown here is derived from an EMBL/GenBank/DDBJ whole genome shotgun (WGS) entry which is preliminary data.</text>
</comment>
<dbReference type="EC" id="1.8.1.4" evidence="8"/>
<feature type="domain" description="FAD/NAD(P)-binding" evidence="7">
    <location>
        <begin position="9"/>
        <end position="297"/>
    </location>
</feature>
<dbReference type="Proteomes" id="UP001183648">
    <property type="component" value="Unassembled WGS sequence"/>
</dbReference>
<dbReference type="PANTHER" id="PTHR22912:SF151">
    <property type="entry name" value="DIHYDROLIPOYL DEHYDROGENASE, MITOCHONDRIAL"/>
    <property type="match status" value="1"/>
</dbReference>
<dbReference type="SUPFAM" id="SSF51905">
    <property type="entry name" value="FAD/NAD(P)-binding domain"/>
    <property type="match status" value="2"/>
</dbReference>
<dbReference type="InterPro" id="IPR036188">
    <property type="entry name" value="FAD/NAD-bd_sf"/>
</dbReference>
<keyword evidence="4" id="KW-0274">FAD</keyword>
<keyword evidence="8" id="KW-0560">Oxidoreductase</keyword>
<dbReference type="PRINTS" id="PR00368">
    <property type="entry name" value="FADPNR"/>
</dbReference>
<dbReference type="InterPro" id="IPR050151">
    <property type="entry name" value="Class-I_Pyr_Nuc-Dis_Oxidored"/>
</dbReference>
<dbReference type="PIRSF" id="PIRSF000350">
    <property type="entry name" value="Mercury_reductase_MerA"/>
    <property type="match status" value="1"/>
</dbReference>
<gene>
    <name evidence="8" type="ORF">J2S63_001837</name>
</gene>
<organism evidence="8 9">
    <name type="scientific">Nocardioides marmoribigeumensis</name>
    <dbReference type="NCBI Taxonomy" id="433649"/>
    <lineage>
        <taxon>Bacteria</taxon>
        <taxon>Bacillati</taxon>
        <taxon>Actinomycetota</taxon>
        <taxon>Actinomycetes</taxon>
        <taxon>Propionibacteriales</taxon>
        <taxon>Nocardioidaceae</taxon>
        <taxon>Nocardioides</taxon>
    </lineage>
</organism>
<sequence length="476" mass="49417">MTPQHTEEYDVVVVGGGPAGENAADYAIRGSDRTAAIVEAELVGGECSYWACMPSKALLRPLDVLDAARHLQGIRGPLEPDPAGLLARRDTWVSGYDDRGQVEWAEGAGISVVRGRGRLAGERTVEVTAPDGSTRTLRARQAVVLATGSAPVVPPPLRDIGAWGSRDVTGVTEVPARLAVVGGGVVACEAARWMAALGSEVTLLVRGDRVLPRAESFVSDLVVAGLEASGVTVRLSTGTSGASRDDVRDTGVGRIHGGPVTLRLDGSVELEVDEVLVATGRRPVTDVGLESAGLTADDVAGRTHGGALPDWLLSVGDVNGVAPLTHWGKHQARLVGRLLTARAEGRPDPSVPEDVPVPQVVFTDPQVAWVGPTAAQAREAGLSVETRDAAYTSASGAALLRDDATGQARLVVEQGTGRLLGATFVGPDVAELLHSATVAVTGRLDVETLGHAVPSYPTASEVWLRLLEAEPATDEV</sequence>
<dbReference type="PANTHER" id="PTHR22912">
    <property type="entry name" value="DISULFIDE OXIDOREDUCTASE"/>
    <property type="match status" value="1"/>
</dbReference>
<proteinExistence type="inferred from homology"/>
<feature type="domain" description="Pyridine nucleotide-disulphide oxidoreductase dimerisation" evidence="6">
    <location>
        <begin position="357"/>
        <end position="463"/>
    </location>
</feature>
<dbReference type="PRINTS" id="PR00411">
    <property type="entry name" value="PNDRDTASEI"/>
</dbReference>
<evidence type="ECO:0000259" key="7">
    <source>
        <dbReference type="Pfam" id="PF07992"/>
    </source>
</evidence>
<accession>A0ABU2BWV9</accession>
<comment type="cofactor">
    <cofactor evidence="1">
        <name>FAD</name>
        <dbReference type="ChEBI" id="CHEBI:57692"/>
    </cofactor>
</comment>
<dbReference type="EMBL" id="JAVDYG010000001">
    <property type="protein sequence ID" value="MDR7362284.1"/>
    <property type="molecule type" value="Genomic_DNA"/>
</dbReference>
<evidence type="ECO:0000313" key="9">
    <source>
        <dbReference type="Proteomes" id="UP001183648"/>
    </source>
</evidence>
<reference evidence="8 9" key="1">
    <citation type="submission" date="2023-07" db="EMBL/GenBank/DDBJ databases">
        <title>Sequencing the genomes of 1000 actinobacteria strains.</title>
        <authorList>
            <person name="Klenk H.-P."/>
        </authorList>
    </citation>
    <scope>NUCLEOTIDE SEQUENCE [LARGE SCALE GENOMIC DNA]</scope>
    <source>
        <strain evidence="8 9">DSM 19426</strain>
    </source>
</reference>
<dbReference type="GO" id="GO:0004148">
    <property type="term" value="F:dihydrolipoyl dehydrogenase (NADH) activity"/>
    <property type="evidence" value="ECO:0007669"/>
    <property type="project" value="UniProtKB-EC"/>
</dbReference>
<evidence type="ECO:0000259" key="6">
    <source>
        <dbReference type="Pfam" id="PF02852"/>
    </source>
</evidence>
<evidence type="ECO:0000256" key="2">
    <source>
        <dbReference type="ARBA" id="ARBA00007532"/>
    </source>
</evidence>
<evidence type="ECO:0000256" key="1">
    <source>
        <dbReference type="ARBA" id="ARBA00001974"/>
    </source>
</evidence>
<dbReference type="Gene3D" id="3.30.390.30">
    <property type="match status" value="1"/>
</dbReference>
<dbReference type="InterPro" id="IPR001100">
    <property type="entry name" value="Pyr_nuc-diS_OxRdtase"/>
</dbReference>
<dbReference type="SUPFAM" id="SSF55424">
    <property type="entry name" value="FAD/NAD-linked reductases, dimerisation (C-terminal) domain"/>
    <property type="match status" value="1"/>
</dbReference>
<dbReference type="RefSeq" id="WP_310301555.1">
    <property type="nucleotide sequence ID" value="NZ_BAAAPS010000008.1"/>
</dbReference>
<dbReference type="Pfam" id="PF02852">
    <property type="entry name" value="Pyr_redox_dim"/>
    <property type="match status" value="1"/>
</dbReference>
<evidence type="ECO:0000256" key="5">
    <source>
        <dbReference type="ARBA" id="ARBA00023027"/>
    </source>
</evidence>
<dbReference type="InterPro" id="IPR016156">
    <property type="entry name" value="FAD/NAD-linked_Rdtase_dimer_sf"/>
</dbReference>
<keyword evidence="3" id="KW-0285">Flavoprotein</keyword>
<evidence type="ECO:0000256" key="4">
    <source>
        <dbReference type="ARBA" id="ARBA00022827"/>
    </source>
</evidence>
<comment type="similarity">
    <text evidence="2">Belongs to the class-I pyridine nucleotide-disulfide oxidoreductase family.</text>
</comment>
<keyword evidence="9" id="KW-1185">Reference proteome</keyword>
<keyword evidence="5" id="KW-0520">NAD</keyword>
<dbReference type="InterPro" id="IPR023753">
    <property type="entry name" value="FAD/NAD-binding_dom"/>
</dbReference>
<evidence type="ECO:0000256" key="3">
    <source>
        <dbReference type="ARBA" id="ARBA00022630"/>
    </source>
</evidence>
<protein>
    <submittedName>
        <fullName evidence="8">Dihydrolipoamide dehydrogenase</fullName>
        <ecNumber evidence="8">1.8.1.4</ecNumber>
    </submittedName>
</protein>
<name>A0ABU2BWV9_9ACTN</name>